<dbReference type="SUPFAM" id="SSF110849">
    <property type="entry name" value="ParB/Sulfiredoxin"/>
    <property type="match status" value="1"/>
</dbReference>
<comment type="caution">
    <text evidence="1">The sequence shown here is derived from an EMBL/GenBank/DDBJ whole genome shotgun (WGS) entry which is preliminary data.</text>
</comment>
<dbReference type="RefSeq" id="WP_005040823.1">
    <property type="nucleotide sequence ID" value="NZ_AOME01000026.1"/>
</dbReference>
<keyword evidence="2" id="KW-1185">Reference proteome</keyword>
<name>M0NC12_9EURY</name>
<accession>M0NC12</accession>
<dbReference type="PATRIC" id="fig|1227456.3.peg.1027"/>
<reference evidence="1 2" key="1">
    <citation type="journal article" date="2014" name="PLoS Genet.">
        <title>Phylogenetically driven sequencing of extremely halophilic archaea reveals strategies for static and dynamic osmo-response.</title>
        <authorList>
            <person name="Becker E.A."/>
            <person name="Seitzer P.M."/>
            <person name="Tritt A."/>
            <person name="Larsen D."/>
            <person name="Krusor M."/>
            <person name="Yao A.I."/>
            <person name="Wu D."/>
            <person name="Madern D."/>
            <person name="Eisen J.A."/>
            <person name="Darling A.E."/>
            <person name="Facciotti M.T."/>
        </authorList>
    </citation>
    <scope>NUCLEOTIDE SEQUENCE [LARGE SCALE GENOMIC DNA]</scope>
    <source>
        <strain evidence="1 2">DSM 8989</strain>
    </source>
</reference>
<dbReference type="InterPro" id="IPR036086">
    <property type="entry name" value="ParB/Sulfiredoxin_sf"/>
</dbReference>
<dbReference type="OrthoDB" id="197906at2157"/>
<dbReference type="EMBL" id="AOME01000026">
    <property type="protein sequence ID" value="EMA54634.1"/>
    <property type="molecule type" value="Genomic_DNA"/>
</dbReference>
<proteinExistence type="predicted"/>
<protein>
    <recommendedName>
        <fullName evidence="3">ParB/Sulfiredoxin domain-containing protein</fullName>
    </recommendedName>
</protein>
<sequence>MGLDWFQFYTGWNDFANQKRYDAPADPWKLLRVDPMNVESLTVIPMKWGLGRVRDGEWDDTTNLTSVSDIPAYRGFKQRFEEGADWEETAYYEMARDRIDEHGEFRGSDDIEEFRQTNCHEIDELFKSVRREGYRPNRGTIYDSPDDAEYIHDLEPMVLIGRSGEIYWTEGFHRLVIAKLLDVEEVPVYVLRRHEDWQQIRDEIHATPSAELSSDLEAHTDHTDIENISS</sequence>
<gene>
    <name evidence="1" type="ORF">C450_05050</name>
</gene>
<dbReference type="Proteomes" id="UP000011625">
    <property type="component" value="Unassembled WGS sequence"/>
</dbReference>
<evidence type="ECO:0008006" key="3">
    <source>
        <dbReference type="Google" id="ProtNLM"/>
    </source>
</evidence>
<evidence type="ECO:0000313" key="1">
    <source>
        <dbReference type="EMBL" id="EMA54634.1"/>
    </source>
</evidence>
<dbReference type="AlphaFoldDB" id="M0NC12"/>
<organism evidence="1 2">
    <name type="scientific">Halococcus salifodinae DSM 8989</name>
    <dbReference type="NCBI Taxonomy" id="1227456"/>
    <lineage>
        <taxon>Archaea</taxon>
        <taxon>Methanobacteriati</taxon>
        <taxon>Methanobacteriota</taxon>
        <taxon>Stenosarchaea group</taxon>
        <taxon>Halobacteria</taxon>
        <taxon>Halobacteriales</taxon>
        <taxon>Halococcaceae</taxon>
        <taxon>Halococcus</taxon>
    </lineage>
</organism>
<evidence type="ECO:0000313" key="2">
    <source>
        <dbReference type="Proteomes" id="UP000011625"/>
    </source>
</evidence>